<accession>A0A9N9NDA5</accession>
<comment type="subcellular location">
    <subcellularLocation>
        <location evidence="1">Membrane</location>
    </subcellularLocation>
</comment>
<keyword evidence="5 6" id="KW-0472">Membrane</keyword>
<evidence type="ECO:0000256" key="4">
    <source>
        <dbReference type="ARBA" id="ARBA00022989"/>
    </source>
</evidence>
<proteinExistence type="inferred from homology"/>
<name>A0A9N9NDA5_9GLOM</name>
<feature type="non-terminal residue" evidence="7">
    <location>
        <position position="1"/>
    </location>
</feature>
<evidence type="ECO:0000256" key="5">
    <source>
        <dbReference type="ARBA" id="ARBA00023136"/>
    </source>
</evidence>
<comment type="similarity">
    <text evidence="2">Belongs to the TMEM14 family.</text>
</comment>
<dbReference type="InterPro" id="IPR044890">
    <property type="entry name" value="TMEM14_sf"/>
</dbReference>
<dbReference type="GO" id="GO:0070453">
    <property type="term" value="P:regulation of heme biosynthetic process"/>
    <property type="evidence" value="ECO:0007669"/>
    <property type="project" value="TreeGrafter"/>
</dbReference>
<dbReference type="InterPro" id="IPR005349">
    <property type="entry name" value="TMEM14"/>
</dbReference>
<evidence type="ECO:0000313" key="8">
    <source>
        <dbReference type="Proteomes" id="UP000789508"/>
    </source>
</evidence>
<dbReference type="PANTHER" id="PTHR12668:SF43">
    <property type="entry name" value="TRANSMEMBRANE PROTEIN 14 HOMOLOG"/>
    <property type="match status" value="1"/>
</dbReference>
<reference evidence="7" key="1">
    <citation type="submission" date="2021-06" db="EMBL/GenBank/DDBJ databases">
        <authorList>
            <person name="Kallberg Y."/>
            <person name="Tangrot J."/>
            <person name="Rosling A."/>
        </authorList>
    </citation>
    <scope>NUCLEOTIDE SEQUENCE</scope>
    <source>
        <strain evidence="7">FL130A</strain>
    </source>
</reference>
<dbReference type="Pfam" id="PF03647">
    <property type="entry name" value="Tmemb_14"/>
    <property type="match status" value="1"/>
</dbReference>
<keyword evidence="8" id="KW-1185">Reference proteome</keyword>
<feature type="transmembrane region" description="Helical" evidence="6">
    <location>
        <begin position="31"/>
        <end position="50"/>
    </location>
</feature>
<dbReference type="OrthoDB" id="5620at2759"/>
<comment type="caution">
    <text evidence="7">The sequence shown here is derived from an EMBL/GenBank/DDBJ whole genome shotgun (WGS) entry which is preliminary data.</text>
</comment>
<feature type="transmembrane region" description="Helical" evidence="6">
    <location>
        <begin position="56"/>
        <end position="75"/>
    </location>
</feature>
<organism evidence="7 8">
    <name type="scientific">Ambispora leptoticha</name>
    <dbReference type="NCBI Taxonomy" id="144679"/>
    <lineage>
        <taxon>Eukaryota</taxon>
        <taxon>Fungi</taxon>
        <taxon>Fungi incertae sedis</taxon>
        <taxon>Mucoromycota</taxon>
        <taxon>Glomeromycotina</taxon>
        <taxon>Glomeromycetes</taxon>
        <taxon>Archaeosporales</taxon>
        <taxon>Ambisporaceae</taxon>
        <taxon>Ambispora</taxon>
    </lineage>
</organism>
<keyword evidence="3 6" id="KW-0812">Transmembrane</keyword>
<protein>
    <submittedName>
        <fullName evidence="7">4711_t:CDS:1</fullName>
    </submittedName>
</protein>
<feature type="transmembrane region" description="Helical" evidence="6">
    <location>
        <begin position="6"/>
        <end position="24"/>
    </location>
</feature>
<evidence type="ECO:0000313" key="7">
    <source>
        <dbReference type="EMBL" id="CAG8724055.1"/>
    </source>
</evidence>
<dbReference type="PANTHER" id="PTHR12668">
    <property type="entry name" value="TRANSMEMBRANE PROTEIN 14, 15"/>
    <property type="match status" value="1"/>
</dbReference>
<evidence type="ECO:0000256" key="2">
    <source>
        <dbReference type="ARBA" id="ARBA00007590"/>
    </source>
</evidence>
<evidence type="ECO:0000256" key="1">
    <source>
        <dbReference type="ARBA" id="ARBA00004370"/>
    </source>
</evidence>
<dbReference type="Gene3D" id="1.10.10.1740">
    <property type="entry name" value="Transmembrane protein 14-like"/>
    <property type="match status" value="1"/>
</dbReference>
<evidence type="ECO:0000256" key="3">
    <source>
        <dbReference type="ARBA" id="ARBA00022692"/>
    </source>
</evidence>
<gene>
    <name evidence="7" type="ORF">ALEPTO_LOCUS12362</name>
</gene>
<evidence type="ECO:0000256" key="6">
    <source>
        <dbReference type="SAM" id="Phobius"/>
    </source>
</evidence>
<dbReference type="EMBL" id="CAJVPS010027456">
    <property type="protein sequence ID" value="CAG8724055.1"/>
    <property type="molecule type" value="Genomic_DNA"/>
</dbReference>
<dbReference type="GO" id="GO:0031966">
    <property type="term" value="C:mitochondrial membrane"/>
    <property type="evidence" value="ECO:0007669"/>
    <property type="project" value="TreeGrafter"/>
</dbReference>
<dbReference type="AlphaFoldDB" id="A0A9N9NDA5"/>
<feature type="non-terminal residue" evidence="7">
    <location>
        <position position="89"/>
    </location>
</feature>
<sequence>MSEHDIFGYVYATVIAAGGIIGYLKAGSTPSLLAGLSFGTAAGYAAYRVSLNPKNSGLALIVSSALLVIMGARFVKSGKFMPAGLIATL</sequence>
<dbReference type="Proteomes" id="UP000789508">
    <property type="component" value="Unassembled WGS sequence"/>
</dbReference>
<keyword evidence="4 6" id="KW-1133">Transmembrane helix</keyword>